<gene>
    <name evidence="13" type="primary">cca</name>
    <name evidence="13" type="ORF">EXIGUO9Y_30202</name>
</gene>
<feature type="domain" description="tRNA nucleotidyltransferase/poly(A) polymerase RNA and SrmB- binding" evidence="11">
    <location>
        <begin position="175"/>
        <end position="233"/>
    </location>
</feature>
<dbReference type="GO" id="GO:0000166">
    <property type="term" value="F:nucleotide binding"/>
    <property type="evidence" value="ECO:0007669"/>
    <property type="project" value="UniProtKB-KW"/>
</dbReference>
<evidence type="ECO:0000256" key="5">
    <source>
        <dbReference type="ARBA" id="ARBA00022723"/>
    </source>
</evidence>
<keyword evidence="2 9" id="KW-0808">Transferase</keyword>
<evidence type="ECO:0000259" key="12">
    <source>
        <dbReference type="Pfam" id="PF13735"/>
    </source>
</evidence>
<dbReference type="Gene3D" id="1.10.246.80">
    <property type="match status" value="1"/>
</dbReference>
<reference evidence="13 14" key="1">
    <citation type="submission" date="2019-10" db="EMBL/GenBank/DDBJ databases">
        <authorList>
            <person name="Karimi E."/>
        </authorList>
    </citation>
    <scope>NUCLEOTIDE SEQUENCE [LARGE SCALE GENOMIC DNA]</scope>
    <source>
        <strain evidence="13">Exiguobacterium sp. 9Y</strain>
    </source>
</reference>
<dbReference type="PANTHER" id="PTHR46173">
    <property type="entry name" value="CCA TRNA NUCLEOTIDYLTRANSFERASE 1, MITOCHONDRIAL"/>
    <property type="match status" value="1"/>
</dbReference>
<evidence type="ECO:0000256" key="3">
    <source>
        <dbReference type="ARBA" id="ARBA00022694"/>
    </source>
</evidence>
<evidence type="ECO:0000256" key="8">
    <source>
        <dbReference type="ARBA" id="ARBA00022884"/>
    </source>
</evidence>
<dbReference type="InterPro" id="IPR032810">
    <property type="entry name" value="CCA-adding_enz_C"/>
</dbReference>
<dbReference type="InterPro" id="IPR032828">
    <property type="entry name" value="PolyA_RNA-bd"/>
</dbReference>
<evidence type="ECO:0000259" key="11">
    <source>
        <dbReference type="Pfam" id="PF12627"/>
    </source>
</evidence>
<keyword evidence="4 13" id="KW-0548">Nucleotidyltransferase</keyword>
<evidence type="ECO:0000313" key="13">
    <source>
        <dbReference type="EMBL" id="VWX37032.1"/>
    </source>
</evidence>
<comment type="similarity">
    <text evidence="9">Belongs to the tRNA nucleotidyltransferase/poly(A) polymerase family.</text>
</comment>
<dbReference type="EC" id="2.7.7.72" evidence="13"/>
<protein>
    <submittedName>
        <fullName evidence="13">CCA-adding enzyme</fullName>
        <ecNumber evidence="13">2.7.7.72</ecNumber>
    </submittedName>
</protein>
<dbReference type="Proteomes" id="UP000439752">
    <property type="component" value="Unassembled WGS sequence"/>
</dbReference>
<dbReference type="Pfam" id="PF01743">
    <property type="entry name" value="PolyA_pol"/>
    <property type="match status" value="1"/>
</dbReference>
<name>A0A653ID13_9BACL</name>
<evidence type="ECO:0000256" key="6">
    <source>
        <dbReference type="ARBA" id="ARBA00022741"/>
    </source>
</evidence>
<keyword evidence="14" id="KW-1185">Reference proteome</keyword>
<feature type="domain" description="CCA-adding enzyme C-terminal" evidence="12">
    <location>
        <begin position="250"/>
        <end position="373"/>
    </location>
</feature>
<dbReference type="PANTHER" id="PTHR46173:SF1">
    <property type="entry name" value="CCA TRNA NUCLEOTIDYLTRANSFERASE 1, MITOCHONDRIAL"/>
    <property type="match status" value="1"/>
</dbReference>
<dbReference type="InterPro" id="IPR050264">
    <property type="entry name" value="Bact_CCA-adding_enz_type3_sf"/>
</dbReference>
<evidence type="ECO:0000256" key="1">
    <source>
        <dbReference type="ARBA" id="ARBA00001946"/>
    </source>
</evidence>
<feature type="domain" description="Poly A polymerase head" evidence="10">
    <location>
        <begin position="28"/>
        <end position="147"/>
    </location>
</feature>
<sequence>MNGCVHDMKMSELANTIIETIERAGGEAYVVGGAVRDTLLGRVPGDYDLATSLLPDEVIPLFPVVIPTGLEHGTVTIVLEHVPFEVTTFRSESTYSDRRRPDHVTLGVSLEEDLTRRDFTINAMALKPTGLVDLFGGQSDLANKIIRTVGRPEERFEEDALRMIRAFRFMSQLEFSLDDLTERAIAKQAETIQHVAIERVAIEFEKLLLGPGRAAALQAMLRTGLATYLPHVTSEVMGRLAQSPLQGVSTENVWTLLLDAGFPQERLRVFKRSKKQEQRAKRLVALVRLEQLTDWQRYTLTDEELLALNQMTGRSHADRTTLAIRSLKDLRVGGRDMIAAGLKKQEIKEALHYLEQHVVSGRLENQRSILLEEVSKWKNQHET</sequence>
<dbReference type="NCBIfam" id="NF009814">
    <property type="entry name" value="PRK13299.1"/>
    <property type="match status" value="1"/>
</dbReference>
<evidence type="ECO:0000256" key="7">
    <source>
        <dbReference type="ARBA" id="ARBA00022842"/>
    </source>
</evidence>
<dbReference type="GO" id="GO:0004810">
    <property type="term" value="F:CCA tRNA nucleotidyltransferase activity"/>
    <property type="evidence" value="ECO:0007669"/>
    <property type="project" value="UniProtKB-EC"/>
</dbReference>
<dbReference type="GO" id="GO:0046872">
    <property type="term" value="F:metal ion binding"/>
    <property type="evidence" value="ECO:0007669"/>
    <property type="project" value="UniProtKB-KW"/>
</dbReference>
<organism evidence="13 14">
    <name type="scientific">Exiguobacterium oxidotolerans</name>
    <dbReference type="NCBI Taxonomy" id="223958"/>
    <lineage>
        <taxon>Bacteria</taxon>
        <taxon>Bacillati</taxon>
        <taxon>Bacillota</taxon>
        <taxon>Bacilli</taxon>
        <taxon>Bacillales</taxon>
        <taxon>Bacillales Family XII. Incertae Sedis</taxon>
        <taxon>Exiguobacterium</taxon>
    </lineage>
</organism>
<keyword evidence="8 9" id="KW-0694">RNA-binding</keyword>
<dbReference type="Gene3D" id="3.30.460.10">
    <property type="entry name" value="Beta Polymerase, domain 2"/>
    <property type="match status" value="1"/>
</dbReference>
<evidence type="ECO:0000256" key="2">
    <source>
        <dbReference type="ARBA" id="ARBA00022679"/>
    </source>
</evidence>
<dbReference type="Pfam" id="PF13735">
    <property type="entry name" value="tRNA_NucTran2_2"/>
    <property type="match status" value="1"/>
</dbReference>
<evidence type="ECO:0000256" key="9">
    <source>
        <dbReference type="RuleBase" id="RU003953"/>
    </source>
</evidence>
<dbReference type="GO" id="GO:0008033">
    <property type="term" value="P:tRNA processing"/>
    <property type="evidence" value="ECO:0007669"/>
    <property type="project" value="UniProtKB-KW"/>
</dbReference>
<dbReference type="GO" id="GO:0000049">
    <property type="term" value="F:tRNA binding"/>
    <property type="evidence" value="ECO:0007669"/>
    <property type="project" value="TreeGrafter"/>
</dbReference>
<keyword evidence="3" id="KW-0819">tRNA processing</keyword>
<dbReference type="InterPro" id="IPR002646">
    <property type="entry name" value="PolA_pol_head_dom"/>
</dbReference>
<evidence type="ECO:0000256" key="4">
    <source>
        <dbReference type="ARBA" id="ARBA00022695"/>
    </source>
</evidence>
<evidence type="ECO:0000313" key="14">
    <source>
        <dbReference type="Proteomes" id="UP000439752"/>
    </source>
</evidence>
<keyword evidence="7" id="KW-0460">Magnesium</keyword>
<evidence type="ECO:0000259" key="10">
    <source>
        <dbReference type="Pfam" id="PF01743"/>
    </source>
</evidence>
<comment type="cofactor">
    <cofactor evidence="1">
        <name>Mg(2+)</name>
        <dbReference type="ChEBI" id="CHEBI:18420"/>
    </cofactor>
</comment>
<dbReference type="InterPro" id="IPR043519">
    <property type="entry name" value="NT_sf"/>
</dbReference>
<dbReference type="Pfam" id="PF12627">
    <property type="entry name" value="PolyA_pol_RNAbd"/>
    <property type="match status" value="1"/>
</dbReference>
<accession>A0A653ID13</accession>
<dbReference type="SUPFAM" id="SSF81301">
    <property type="entry name" value="Nucleotidyltransferase"/>
    <property type="match status" value="1"/>
</dbReference>
<dbReference type="Gene3D" id="1.10.3090.10">
    <property type="entry name" value="cca-adding enzyme, domain 2"/>
    <property type="match status" value="1"/>
</dbReference>
<dbReference type="EMBL" id="CABWKQ010000023">
    <property type="protein sequence ID" value="VWX37032.1"/>
    <property type="molecule type" value="Genomic_DNA"/>
</dbReference>
<keyword evidence="6" id="KW-0547">Nucleotide-binding</keyword>
<dbReference type="AlphaFoldDB" id="A0A653ID13"/>
<keyword evidence="5" id="KW-0479">Metal-binding</keyword>
<dbReference type="CDD" id="cd05398">
    <property type="entry name" value="NT_ClassII-CCAase"/>
    <property type="match status" value="1"/>
</dbReference>
<dbReference type="SMR" id="A0A653ID13"/>
<proteinExistence type="inferred from homology"/>
<dbReference type="SUPFAM" id="SSF81891">
    <property type="entry name" value="Poly A polymerase C-terminal region-like"/>
    <property type="match status" value="1"/>
</dbReference>